<dbReference type="SUPFAM" id="SSF52833">
    <property type="entry name" value="Thioredoxin-like"/>
    <property type="match status" value="1"/>
</dbReference>
<evidence type="ECO:0000259" key="1">
    <source>
        <dbReference type="Pfam" id="PF01323"/>
    </source>
</evidence>
<proteinExistence type="predicted"/>
<sequence length="169" mass="18516">MLKPPFVRSYDHHVGEAGPVLVLFGDYEDPETAAAHRAVTALRERWDGFTYAWRHLPMAEDHPNANGAALAAECAGAQDAFWAFHHVLLARQDALSVPDLINYAGHIGLDVTTLMQDMMDERHADRIVDNIRSAVDSGARRAPAIFIAGDRYEGELDALEDALRAALAG</sequence>
<dbReference type="InterPro" id="IPR001853">
    <property type="entry name" value="DSBA-like_thioredoxin_dom"/>
</dbReference>
<dbReference type="Gene3D" id="3.40.30.10">
    <property type="entry name" value="Glutaredoxin"/>
    <property type="match status" value="1"/>
</dbReference>
<reference evidence="2" key="1">
    <citation type="submission" date="2022-10" db="EMBL/GenBank/DDBJ databases">
        <title>The WGS of Solirubrobacter sp. CPCC 204708.</title>
        <authorList>
            <person name="Jiang Z."/>
        </authorList>
    </citation>
    <scope>NUCLEOTIDE SEQUENCE</scope>
    <source>
        <strain evidence="2">CPCC 204708</strain>
    </source>
</reference>
<evidence type="ECO:0000313" key="2">
    <source>
        <dbReference type="EMBL" id="MDA0137360.1"/>
    </source>
</evidence>
<organism evidence="2 3">
    <name type="scientific">Solirubrobacter deserti</name>
    <dbReference type="NCBI Taxonomy" id="2282478"/>
    <lineage>
        <taxon>Bacteria</taxon>
        <taxon>Bacillati</taxon>
        <taxon>Actinomycetota</taxon>
        <taxon>Thermoleophilia</taxon>
        <taxon>Solirubrobacterales</taxon>
        <taxon>Solirubrobacteraceae</taxon>
        <taxon>Solirubrobacter</taxon>
    </lineage>
</organism>
<evidence type="ECO:0000313" key="3">
    <source>
        <dbReference type="Proteomes" id="UP001147700"/>
    </source>
</evidence>
<dbReference type="InterPro" id="IPR036249">
    <property type="entry name" value="Thioredoxin-like_sf"/>
</dbReference>
<protein>
    <submittedName>
        <fullName evidence="2">DsbA family protein</fullName>
    </submittedName>
</protein>
<dbReference type="Pfam" id="PF01323">
    <property type="entry name" value="DSBA"/>
    <property type="match status" value="1"/>
</dbReference>
<gene>
    <name evidence="2" type="ORF">OJ962_07640</name>
</gene>
<dbReference type="EMBL" id="JAPCID010000009">
    <property type="protein sequence ID" value="MDA0137360.1"/>
    <property type="molecule type" value="Genomic_DNA"/>
</dbReference>
<comment type="caution">
    <text evidence="2">The sequence shown here is derived from an EMBL/GenBank/DDBJ whole genome shotgun (WGS) entry which is preliminary data.</text>
</comment>
<dbReference type="RefSeq" id="WP_202955695.1">
    <property type="nucleotide sequence ID" value="NZ_JAPCID010000009.1"/>
</dbReference>
<feature type="domain" description="DSBA-like thioredoxin" evidence="1">
    <location>
        <begin position="65"/>
        <end position="158"/>
    </location>
</feature>
<name>A0ABT4RFR1_9ACTN</name>
<keyword evidence="3" id="KW-1185">Reference proteome</keyword>
<accession>A0ABT4RFR1</accession>
<dbReference type="Proteomes" id="UP001147700">
    <property type="component" value="Unassembled WGS sequence"/>
</dbReference>